<evidence type="ECO:0000313" key="9">
    <source>
        <dbReference type="EMBL" id="QDT26106.1"/>
    </source>
</evidence>
<dbReference type="Proteomes" id="UP000315647">
    <property type="component" value="Chromosome"/>
</dbReference>
<keyword evidence="4" id="KW-0808">Transferase</keyword>
<dbReference type="InterPro" id="IPR050297">
    <property type="entry name" value="LipidA_mod_glycosyltrf_83"/>
</dbReference>
<evidence type="ECO:0000313" key="10">
    <source>
        <dbReference type="Proteomes" id="UP000315647"/>
    </source>
</evidence>
<dbReference type="GO" id="GO:0009103">
    <property type="term" value="P:lipopolysaccharide biosynthetic process"/>
    <property type="evidence" value="ECO:0007669"/>
    <property type="project" value="UniProtKB-ARBA"/>
</dbReference>
<evidence type="ECO:0000256" key="7">
    <source>
        <dbReference type="ARBA" id="ARBA00023136"/>
    </source>
</evidence>
<keyword evidence="6" id="KW-1133">Transmembrane helix</keyword>
<sequence>MPESKRPKYLLILILLISALIRCGLAVYVQRQLDQQPERTYVIEGDADGYWRLAQTIVHGEEYSIYTPPRRVLRMPGFPLVLAGAMSVVGEDHFRVRLVLALSGMVACYLVYLLGKELTNETTGLIAAGLTAVSPVMAGFSILFLSETIFAIAMLISLWVLVRLWNINWGDNDRLRGSLWSALAGVTLAAAFYVRPSWLLILPIVVVLMFWGAKGHRVRALERAAVLILGFIVTLVPWVYRNFQVTGHFVPTTLWAGPSLYDGLNPQATGDSDMTFFDRDRVMLRMSEYEMNRYYTQQAVEYARQHPGHVVELMGAKLLRYWKPWPNAPQFRSLWMMAAVSVVFLPVLLLAVYGAWISRQQVLLLLITVGPILYFSLIHLVFVSSLRYRLPAEYSLYILSAVGLTAIFGTAFNKEKINS</sequence>
<evidence type="ECO:0000256" key="2">
    <source>
        <dbReference type="ARBA" id="ARBA00022475"/>
    </source>
</evidence>
<dbReference type="Pfam" id="PF13231">
    <property type="entry name" value="PMT_2"/>
    <property type="match status" value="1"/>
</dbReference>
<dbReference type="GO" id="GO:0016763">
    <property type="term" value="F:pentosyltransferase activity"/>
    <property type="evidence" value="ECO:0007669"/>
    <property type="project" value="TreeGrafter"/>
</dbReference>
<comment type="subcellular location">
    <subcellularLocation>
        <location evidence="1">Cell membrane</location>
        <topology evidence="1">Multi-pass membrane protein</topology>
    </subcellularLocation>
</comment>
<feature type="domain" description="Glycosyltransferase RgtA/B/C/D-like" evidence="8">
    <location>
        <begin position="76"/>
        <end position="238"/>
    </location>
</feature>
<evidence type="ECO:0000256" key="6">
    <source>
        <dbReference type="ARBA" id="ARBA00022989"/>
    </source>
</evidence>
<dbReference type="AlphaFoldDB" id="A0A517Q3A0"/>
<organism evidence="9 10">
    <name type="scientific">Gimesia panareensis</name>
    <dbReference type="NCBI Taxonomy" id="2527978"/>
    <lineage>
        <taxon>Bacteria</taxon>
        <taxon>Pseudomonadati</taxon>
        <taxon>Planctomycetota</taxon>
        <taxon>Planctomycetia</taxon>
        <taxon>Planctomycetales</taxon>
        <taxon>Planctomycetaceae</taxon>
        <taxon>Gimesia</taxon>
    </lineage>
</organism>
<keyword evidence="10" id="KW-1185">Reference proteome</keyword>
<keyword evidence="3" id="KW-0328">Glycosyltransferase</keyword>
<accession>A0A518A2S8</accession>
<dbReference type="GO" id="GO:0005886">
    <property type="term" value="C:plasma membrane"/>
    <property type="evidence" value="ECO:0007669"/>
    <property type="project" value="UniProtKB-SubCell"/>
</dbReference>
<name>A0A517Q3A0_9PLAN</name>
<dbReference type="PANTHER" id="PTHR33908:SF11">
    <property type="entry name" value="MEMBRANE PROTEIN"/>
    <property type="match status" value="1"/>
</dbReference>
<evidence type="ECO:0000256" key="3">
    <source>
        <dbReference type="ARBA" id="ARBA00022676"/>
    </source>
</evidence>
<evidence type="ECO:0000256" key="4">
    <source>
        <dbReference type="ARBA" id="ARBA00022679"/>
    </source>
</evidence>
<keyword evidence="2" id="KW-1003">Cell membrane</keyword>
<evidence type="ECO:0000259" key="8">
    <source>
        <dbReference type="Pfam" id="PF13231"/>
    </source>
</evidence>
<dbReference type="EMBL" id="CP037421">
    <property type="protein sequence ID" value="QDT26106.1"/>
    <property type="molecule type" value="Genomic_DNA"/>
</dbReference>
<protein>
    <recommendedName>
        <fullName evidence="8">Glycosyltransferase RgtA/B/C/D-like domain-containing protein</fullName>
    </recommendedName>
</protein>
<evidence type="ECO:0000256" key="5">
    <source>
        <dbReference type="ARBA" id="ARBA00022692"/>
    </source>
</evidence>
<reference evidence="9 10" key="1">
    <citation type="submission" date="2019-03" db="EMBL/GenBank/DDBJ databases">
        <title>Deep-cultivation of Planctomycetes and their phenomic and genomic characterization uncovers novel biology.</title>
        <authorList>
            <person name="Wiegand S."/>
            <person name="Jogler M."/>
            <person name="Boedeker C."/>
            <person name="Pinto D."/>
            <person name="Vollmers J."/>
            <person name="Rivas-Marin E."/>
            <person name="Kohn T."/>
            <person name="Peeters S.H."/>
            <person name="Heuer A."/>
            <person name="Rast P."/>
            <person name="Oberbeckmann S."/>
            <person name="Bunk B."/>
            <person name="Jeske O."/>
            <person name="Meyerdierks A."/>
            <person name="Storesund J.E."/>
            <person name="Kallscheuer N."/>
            <person name="Luecker S."/>
            <person name="Lage O.M."/>
            <person name="Pohl T."/>
            <person name="Merkel B.J."/>
            <person name="Hornburger P."/>
            <person name="Mueller R.-W."/>
            <person name="Bruemmer F."/>
            <person name="Labrenz M."/>
            <person name="Spormann A.M."/>
            <person name="Op den Camp H."/>
            <person name="Overmann J."/>
            <person name="Amann R."/>
            <person name="Jetten M.S.M."/>
            <person name="Mascher T."/>
            <person name="Medema M.H."/>
            <person name="Devos D.P."/>
            <person name="Kaster A.-K."/>
            <person name="Ovreas L."/>
            <person name="Rohde M."/>
            <person name="Galperin M.Y."/>
            <person name="Jogler C."/>
        </authorList>
    </citation>
    <scope>NUCLEOTIDE SEQUENCE [LARGE SCALE GENOMIC DNA]</scope>
    <source>
        <strain evidence="9 10">Enr10</strain>
    </source>
</reference>
<evidence type="ECO:0000256" key="1">
    <source>
        <dbReference type="ARBA" id="ARBA00004651"/>
    </source>
</evidence>
<dbReference type="PANTHER" id="PTHR33908">
    <property type="entry name" value="MANNOSYLTRANSFERASE YKCB-RELATED"/>
    <property type="match status" value="1"/>
</dbReference>
<proteinExistence type="predicted"/>
<gene>
    <name evidence="9" type="ORF">Enr10x_14050</name>
</gene>
<dbReference type="InterPro" id="IPR038731">
    <property type="entry name" value="RgtA/B/C-like"/>
</dbReference>
<keyword evidence="5" id="KW-0812">Transmembrane</keyword>
<accession>A0A517Q3A0</accession>
<keyword evidence="7" id="KW-0472">Membrane</keyword>